<reference evidence="1" key="1">
    <citation type="submission" date="2009-07" db="EMBL/GenBank/DDBJ databases">
        <authorList>
            <person name="Weinstock G."/>
            <person name="Sodergren E."/>
            <person name="Clifton S."/>
            <person name="Fulton L."/>
            <person name="Fulton B."/>
            <person name="Courtney L."/>
            <person name="Fronick C."/>
            <person name="Harrison M."/>
            <person name="Strong C."/>
            <person name="Farmer C."/>
            <person name="Delahaunty K."/>
            <person name="Markovic C."/>
            <person name="Hall O."/>
            <person name="Minx P."/>
            <person name="Tomlinson C."/>
            <person name="Mitreva M."/>
            <person name="Nelson J."/>
            <person name="Hou S."/>
            <person name="Wollam A."/>
            <person name="Pepin K.H."/>
            <person name="Johnson M."/>
            <person name="Bhonagiri V."/>
            <person name="Nash W.E."/>
            <person name="Warren W."/>
            <person name="Chinwalla A."/>
            <person name="Mardis E.R."/>
            <person name="Wilson R.K."/>
        </authorList>
    </citation>
    <scope>NUCLEOTIDE SEQUENCE [LARGE SCALE GENOMIC DNA]</scope>
    <source>
        <strain evidence="1">DSM 14469</strain>
    </source>
</reference>
<evidence type="ECO:0000313" key="2">
    <source>
        <dbReference type="Proteomes" id="UP000005561"/>
    </source>
</evidence>
<sequence length="144" mass="16776">MFDRDEVKDFDLFQLEKLKSELPDAMGCESMVPKLVLQEFQKDSIAEDIMDFLEKPDSLDKEELLEEIQRFINVHLDSEGMVLYRNLLGHNRVYELIKGGFLPALKLGGLKVRKETLCKFLKEYEGFDLTDLTNVKKLDTENIE</sequence>
<comment type="caution">
    <text evidence="1">The sequence shown here is derived from an EMBL/GenBank/DDBJ whole genome shotgun (WGS) entry which is preliminary data.</text>
</comment>
<dbReference type="RefSeq" id="WP_006863516.1">
    <property type="nucleotide sequence ID" value="NZ_ACCL02000020.1"/>
</dbReference>
<evidence type="ECO:0000313" key="1">
    <source>
        <dbReference type="EMBL" id="EET59231.1"/>
    </source>
</evidence>
<organism evidence="1 2">
    <name type="scientific">Marvinbryantia formatexigens DSM 14469</name>
    <dbReference type="NCBI Taxonomy" id="478749"/>
    <lineage>
        <taxon>Bacteria</taxon>
        <taxon>Bacillati</taxon>
        <taxon>Bacillota</taxon>
        <taxon>Clostridia</taxon>
        <taxon>Lachnospirales</taxon>
        <taxon>Lachnospiraceae</taxon>
        <taxon>Marvinbryantia</taxon>
    </lineage>
</organism>
<proteinExistence type="predicted"/>
<dbReference type="EMBL" id="ACCL02000020">
    <property type="protein sequence ID" value="EET59231.1"/>
    <property type="molecule type" value="Genomic_DNA"/>
</dbReference>
<dbReference type="Proteomes" id="UP000005561">
    <property type="component" value="Unassembled WGS sequence"/>
</dbReference>
<accession>C6LJB7</accession>
<dbReference type="STRING" id="168384.SAMN05660368_03204"/>
<protein>
    <recommendedName>
        <fullName evidence="3">DNA binding domain, excisionase family</fullName>
    </recommendedName>
</protein>
<evidence type="ECO:0008006" key="3">
    <source>
        <dbReference type="Google" id="ProtNLM"/>
    </source>
</evidence>
<keyword evidence="2" id="KW-1185">Reference proteome</keyword>
<gene>
    <name evidence="1" type="ORF">BRYFOR_08752</name>
</gene>
<name>C6LJB7_9FIRM</name>
<dbReference type="AlphaFoldDB" id="C6LJB7"/>